<dbReference type="EMBL" id="LBPY01000009">
    <property type="protein sequence ID" value="KKP66336.1"/>
    <property type="molecule type" value="Genomic_DNA"/>
</dbReference>
<dbReference type="Proteomes" id="UP000034952">
    <property type="component" value="Unassembled WGS sequence"/>
</dbReference>
<evidence type="ECO:0000313" key="3">
    <source>
        <dbReference type="EMBL" id="KKP66336.1"/>
    </source>
</evidence>
<proteinExistence type="predicted"/>
<dbReference type="Gene3D" id="3.40.30.10">
    <property type="entry name" value="Glutaredoxin"/>
    <property type="match status" value="1"/>
</dbReference>
<evidence type="ECO:0000313" key="4">
    <source>
        <dbReference type="Proteomes" id="UP000034952"/>
    </source>
</evidence>
<reference evidence="3 4" key="1">
    <citation type="journal article" date="2015" name="Nature">
        <title>rRNA introns, odd ribosomes, and small enigmatic genomes across a large radiation of phyla.</title>
        <authorList>
            <person name="Brown C.T."/>
            <person name="Hug L.A."/>
            <person name="Thomas B.C."/>
            <person name="Sharon I."/>
            <person name="Castelle C.J."/>
            <person name="Singh A."/>
            <person name="Wilkins M.J."/>
            <person name="Williams K.H."/>
            <person name="Banfield J.F."/>
        </authorList>
    </citation>
    <scope>NUCLEOTIDE SEQUENCE [LARGE SCALE GENOMIC DNA]</scope>
</reference>
<evidence type="ECO:0008006" key="5">
    <source>
        <dbReference type="Google" id="ProtNLM"/>
    </source>
</evidence>
<dbReference type="CDD" id="cd02947">
    <property type="entry name" value="TRX_family"/>
    <property type="match status" value="1"/>
</dbReference>
<evidence type="ECO:0000256" key="1">
    <source>
        <dbReference type="SAM" id="MobiDB-lite"/>
    </source>
</evidence>
<accession>A0A0G0BRR5</accession>
<keyword evidence="2" id="KW-1133">Transmembrane helix</keyword>
<feature type="transmembrane region" description="Helical" evidence="2">
    <location>
        <begin position="20"/>
        <end position="37"/>
    </location>
</feature>
<name>A0A0G0BRR5_9BACT</name>
<dbReference type="AlphaFoldDB" id="A0A0G0BRR5"/>
<gene>
    <name evidence="3" type="ORF">UR64_C0009G0039</name>
</gene>
<dbReference type="SUPFAM" id="SSF52833">
    <property type="entry name" value="Thioredoxin-like"/>
    <property type="match status" value="1"/>
</dbReference>
<evidence type="ECO:0000256" key="2">
    <source>
        <dbReference type="SAM" id="Phobius"/>
    </source>
</evidence>
<organism evidence="3 4">
    <name type="scientific">Candidatus Nomurabacteria bacterium GW2011_GWE1_35_16</name>
    <dbReference type="NCBI Taxonomy" id="1618761"/>
    <lineage>
        <taxon>Bacteria</taxon>
        <taxon>Candidatus Nomuraibacteriota</taxon>
    </lineage>
</organism>
<protein>
    <recommendedName>
        <fullName evidence="5">Thioredoxin domain-containing protein</fullName>
    </recommendedName>
</protein>
<dbReference type="InterPro" id="IPR036249">
    <property type="entry name" value="Thioredoxin-like_sf"/>
</dbReference>
<feature type="region of interest" description="Disordered" evidence="1">
    <location>
        <begin position="241"/>
        <end position="284"/>
    </location>
</feature>
<keyword evidence="2" id="KW-0812">Transmembrane</keyword>
<keyword evidence="2" id="KW-0472">Membrane</keyword>
<comment type="caution">
    <text evidence="3">The sequence shown here is derived from an EMBL/GenBank/DDBJ whole genome shotgun (WGS) entry which is preliminary data.</text>
</comment>
<sequence length="284" mass="32335">MLLFLIGLRGVNFMFWKRYLISFAITIIFFIGAFYLSNQLAQKKIDQVRVIQDKISTDILSTETRFILLGSSSCKHVQSSEEFEASLTEELSEMARRVKFMESQLGYDDERVLLIKNQYSLFQIKDYLLHRQIAERCGEEITTILSFHNLTCSDCKEQSIVLDEIHNKYPAVRIYWLDTDSNTPAVKTLVSMFDVKSTPTIVIGEKKYEGFQSIEVLSEIFDNIEKLKQKAIDLKAKQKSSKPTSTNIVPTVSPTSKNITTPVVSDTATTVESKTTTNAPEVKN</sequence>